<protein>
    <submittedName>
        <fullName evidence="4">DNA-binding response regulator</fullName>
    </submittedName>
</protein>
<dbReference type="CDD" id="cd00156">
    <property type="entry name" value="REC"/>
    <property type="match status" value="1"/>
</dbReference>
<name>A0A5S9F609_UABAM</name>
<dbReference type="InterPro" id="IPR011006">
    <property type="entry name" value="CheY-like_superfamily"/>
</dbReference>
<keyword evidence="4" id="KW-0238">DNA-binding</keyword>
<dbReference type="Pfam" id="PF00072">
    <property type="entry name" value="Response_reg"/>
    <property type="match status" value="1"/>
</dbReference>
<dbReference type="PROSITE" id="PS50110">
    <property type="entry name" value="RESPONSE_REGULATORY"/>
    <property type="match status" value="1"/>
</dbReference>
<evidence type="ECO:0000256" key="1">
    <source>
        <dbReference type="ARBA" id="ARBA00022553"/>
    </source>
</evidence>
<dbReference type="PANTHER" id="PTHR44591:SF3">
    <property type="entry name" value="RESPONSE REGULATORY DOMAIN-CONTAINING PROTEIN"/>
    <property type="match status" value="1"/>
</dbReference>
<dbReference type="InterPro" id="IPR001789">
    <property type="entry name" value="Sig_transdc_resp-reg_receiver"/>
</dbReference>
<organism evidence="4 5">
    <name type="scientific">Uabimicrobium amorphum</name>
    <dbReference type="NCBI Taxonomy" id="2596890"/>
    <lineage>
        <taxon>Bacteria</taxon>
        <taxon>Pseudomonadati</taxon>
        <taxon>Planctomycetota</taxon>
        <taxon>Candidatus Uabimicrobiia</taxon>
        <taxon>Candidatus Uabimicrobiales</taxon>
        <taxon>Candidatus Uabimicrobiaceae</taxon>
        <taxon>Candidatus Uabimicrobium</taxon>
    </lineage>
</organism>
<feature type="domain" description="Response regulatory" evidence="3">
    <location>
        <begin position="2"/>
        <end position="112"/>
    </location>
</feature>
<dbReference type="EMBL" id="AP019860">
    <property type="protein sequence ID" value="BBM86881.1"/>
    <property type="molecule type" value="Genomic_DNA"/>
</dbReference>
<keyword evidence="5" id="KW-1185">Reference proteome</keyword>
<dbReference type="SMART" id="SM00448">
    <property type="entry name" value="REC"/>
    <property type="match status" value="1"/>
</dbReference>
<gene>
    <name evidence="4" type="ORF">UABAM_05283</name>
</gene>
<dbReference type="KEGG" id="uam:UABAM_05283"/>
<dbReference type="Proteomes" id="UP000326354">
    <property type="component" value="Chromosome"/>
</dbReference>
<sequence length="128" mass="14548">MKILYVENNPSFADVVCKCFLKNYNVTIVPTVQGAKELIAKSNFDILLVDYDLDDGKGNEFIAYAKKQKHQSFIIAVSSHKEGNERLKAAGANCICAKAQFDHITEIIDYVASDQLHRIQDYQTDFRR</sequence>
<dbReference type="Gene3D" id="3.40.50.2300">
    <property type="match status" value="1"/>
</dbReference>
<dbReference type="AlphaFoldDB" id="A0A5S9F609"/>
<feature type="modified residue" description="4-aspartylphosphate" evidence="2">
    <location>
        <position position="50"/>
    </location>
</feature>
<dbReference type="PANTHER" id="PTHR44591">
    <property type="entry name" value="STRESS RESPONSE REGULATOR PROTEIN 1"/>
    <property type="match status" value="1"/>
</dbReference>
<dbReference type="GO" id="GO:0000160">
    <property type="term" value="P:phosphorelay signal transduction system"/>
    <property type="evidence" value="ECO:0007669"/>
    <property type="project" value="InterPro"/>
</dbReference>
<keyword evidence="1 2" id="KW-0597">Phosphoprotein</keyword>
<dbReference type="GO" id="GO:0003677">
    <property type="term" value="F:DNA binding"/>
    <property type="evidence" value="ECO:0007669"/>
    <property type="project" value="UniProtKB-KW"/>
</dbReference>
<dbReference type="OrthoDB" id="195715at2"/>
<dbReference type="SUPFAM" id="SSF52172">
    <property type="entry name" value="CheY-like"/>
    <property type="match status" value="1"/>
</dbReference>
<proteinExistence type="predicted"/>
<evidence type="ECO:0000313" key="4">
    <source>
        <dbReference type="EMBL" id="BBM86881.1"/>
    </source>
</evidence>
<dbReference type="InterPro" id="IPR050595">
    <property type="entry name" value="Bact_response_regulator"/>
</dbReference>
<accession>A0A5S9F609</accession>
<evidence type="ECO:0000313" key="5">
    <source>
        <dbReference type="Proteomes" id="UP000326354"/>
    </source>
</evidence>
<evidence type="ECO:0000259" key="3">
    <source>
        <dbReference type="PROSITE" id="PS50110"/>
    </source>
</evidence>
<reference evidence="4 5" key="1">
    <citation type="submission" date="2019-08" db="EMBL/GenBank/DDBJ databases">
        <title>Complete genome sequence of Candidatus Uab amorphum.</title>
        <authorList>
            <person name="Shiratori T."/>
            <person name="Suzuki S."/>
            <person name="Kakizawa Y."/>
            <person name="Ishida K."/>
        </authorList>
    </citation>
    <scope>NUCLEOTIDE SEQUENCE [LARGE SCALE GENOMIC DNA]</scope>
    <source>
        <strain evidence="4 5">SRT547</strain>
    </source>
</reference>
<dbReference type="RefSeq" id="WP_151970917.1">
    <property type="nucleotide sequence ID" value="NZ_AP019860.1"/>
</dbReference>
<evidence type="ECO:0000256" key="2">
    <source>
        <dbReference type="PROSITE-ProRule" id="PRU00169"/>
    </source>
</evidence>